<dbReference type="Pfam" id="PF04413">
    <property type="entry name" value="Glycos_transf_N"/>
    <property type="match status" value="1"/>
</dbReference>
<dbReference type="PANTHER" id="PTHR42755">
    <property type="entry name" value="3-DEOXY-MANNO-OCTULOSONATE CYTIDYLYLTRANSFERASE"/>
    <property type="match status" value="1"/>
</dbReference>
<evidence type="ECO:0000256" key="7">
    <source>
        <dbReference type="RuleBase" id="RU365103"/>
    </source>
</evidence>
<comment type="similarity">
    <text evidence="7">Belongs to the glycosyltransferase group 1 family.</text>
</comment>
<comment type="caution">
    <text evidence="9">The sequence shown here is derived from an EMBL/GenBank/DDBJ whole genome shotgun (WGS) entry which is preliminary data.</text>
</comment>
<accession>A0ABU3A9I2</accession>
<organism evidence="9 10">
    <name type="scientific">Croceitalea rosinachiae</name>
    <dbReference type="NCBI Taxonomy" id="3075596"/>
    <lineage>
        <taxon>Bacteria</taxon>
        <taxon>Pseudomonadati</taxon>
        <taxon>Bacteroidota</taxon>
        <taxon>Flavobacteriia</taxon>
        <taxon>Flavobacteriales</taxon>
        <taxon>Flavobacteriaceae</taxon>
        <taxon>Croceitalea</taxon>
    </lineage>
</organism>
<dbReference type="EMBL" id="JAVRHR010000001">
    <property type="protein sequence ID" value="MDT0605743.1"/>
    <property type="molecule type" value="Genomic_DNA"/>
</dbReference>
<dbReference type="Gene3D" id="3.40.50.11720">
    <property type="entry name" value="3-Deoxy-D-manno-octulosonic-acid transferase, N-terminal domain"/>
    <property type="match status" value="1"/>
</dbReference>
<dbReference type="RefSeq" id="WP_311349310.1">
    <property type="nucleotide sequence ID" value="NZ_JAVRHR010000001.1"/>
</dbReference>
<evidence type="ECO:0000256" key="3">
    <source>
        <dbReference type="ARBA" id="ARBA00019077"/>
    </source>
</evidence>
<evidence type="ECO:0000256" key="1">
    <source>
        <dbReference type="ARBA" id="ARBA00004713"/>
    </source>
</evidence>
<dbReference type="EC" id="2.4.99.12" evidence="2 7"/>
<dbReference type="PANTHER" id="PTHR42755:SF1">
    <property type="entry name" value="3-DEOXY-D-MANNO-OCTULOSONIC ACID TRANSFERASE, MITOCHONDRIAL-RELATED"/>
    <property type="match status" value="1"/>
</dbReference>
<dbReference type="InterPro" id="IPR007507">
    <property type="entry name" value="Glycos_transf_N"/>
</dbReference>
<reference evidence="9 10" key="1">
    <citation type="submission" date="2023-09" db="EMBL/GenBank/DDBJ databases">
        <authorList>
            <person name="Rey-Velasco X."/>
        </authorList>
    </citation>
    <scope>NUCLEOTIDE SEQUENCE [LARGE SCALE GENOMIC DNA]</scope>
    <source>
        <strain evidence="9 10">F388</strain>
    </source>
</reference>
<dbReference type="InterPro" id="IPR038107">
    <property type="entry name" value="Glycos_transf_N_sf"/>
</dbReference>
<evidence type="ECO:0000256" key="2">
    <source>
        <dbReference type="ARBA" id="ARBA00012621"/>
    </source>
</evidence>
<gene>
    <name evidence="9" type="ORF">RM706_01810</name>
</gene>
<dbReference type="Proteomes" id="UP001255246">
    <property type="component" value="Unassembled WGS sequence"/>
</dbReference>
<sequence>MKKQIDKGDKTIWIHAASLGEYEQGLPLLEELKKKYTKNKIVLSFFSPSGYEVKKDKTPADVVIYLPMDTIANAKQFVALIKPELAIFIKYEIWPSYLRELKKCKVPALLASAIFSRKQIFFKPYGGFMRKSLKNISHFFVQDDNSKDLLNTIGFKNCTISGDTRFDRVFQILKNDNELVFMATFKGEHRCMIAGSTWPEDETIIVDYINQINENVKFVIAPHHIKSSHIEKLVDSINKKTIRYSKMKEATLDDVEVLIIDSIGLLTKIYNYADIAYVGGGFSTGLHNTLEPAVFGIPVIIGPKYDGFKEAEDLVELNGIISISNKNEFRRQLDALWSDNTYSKNTGKINADYIQKKQGATKEVMSHIVKLL</sequence>
<keyword evidence="10" id="KW-1185">Reference proteome</keyword>
<comment type="subcellular location">
    <subcellularLocation>
        <location evidence="7">Cell membrane</location>
    </subcellularLocation>
</comment>
<comment type="function">
    <text evidence="7">Involved in lipopolysaccharide (LPS) biosynthesis. Catalyzes the transfer of 3-deoxy-D-manno-octulosonate (Kdo) residue(s) from CMP-Kdo to lipid IV(A), the tetraacyldisaccharide-1,4'-bisphosphate precursor of lipid A.</text>
</comment>
<dbReference type="SUPFAM" id="SSF53756">
    <property type="entry name" value="UDP-Glycosyltransferase/glycogen phosphorylase"/>
    <property type="match status" value="1"/>
</dbReference>
<protein>
    <recommendedName>
        <fullName evidence="3 7">3-deoxy-D-manno-octulosonic acid transferase</fullName>
        <shortName evidence="7">Kdo transferase</shortName>
        <ecNumber evidence="2 7">2.4.99.12</ecNumber>
    </recommendedName>
    <alternativeName>
        <fullName evidence="5 7">Lipid IV(A) 3-deoxy-D-manno-octulosonic acid transferase</fullName>
    </alternativeName>
</protein>
<evidence type="ECO:0000256" key="4">
    <source>
        <dbReference type="ARBA" id="ARBA00022679"/>
    </source>
</evidence>
<evidence type="ECO:0000256" key="5">
    <source>
        <dbReference type="ARBA" id="ARBA00031445"/>
    </source>
</evidence>
<comment type="catalytic activity">
    <reaction evidence="6 7">
        <text>lipid IVA (E. coli) + CMP-3-deoxy-beta-D-manno-octulosonate = alpha-Kdo-(2-&gt;6)-lipid IVA (E. coli) + CMP + H(+)</text>
        <dbReference type="Rhea" id="RHEA:28066"/>
        <dbReference type="ChEBI" id="CHEBI:15378"/>
        <dbReference type="ChEBI" id="CHEBI:58603"/>
        <dbReference type="ChEBI" id="CHEBI:60364"/>
        <dbReference type="ChEBI" id="CHEBI:60377"/>
        <dbReference type="ChEBI" id="CHEBI:85987"/>
        <dbReference type="EC" id="2.4.99.12"/>
    </reaction>
</comment>
<keyword evidence="7" id="KW-0472">Membrane</keyword>
<dbReference type="InterPro" id="IPR039901">
    <property type="entry name" value="Kdotransferase"/>
</dbReference>
<evidence type="ECO:0000313" key="9">
    <source>
        <dbReference type="EMBL" id="MDT0605743.1"/>
    </source>
</evidence>
<proteinExistence type="inferred from homology"/>
<keyword evidence="4 7" id="KW-0808">Transferase</keyword>
<comment type="pathway">
    <text evidence="1 7">Bacterial outer membrane biogenesis; LPS core biosynthesis.</text>
</comment>
<name>A0ABU3A9I2_9FLAO</name>
<dbReference type="Gene3D" id="3.40.50.2000">
    <property type="entry name" value="Glycogen Phosphorylase B"/>
    <property type="match status" value="1"/>
</dbReference>
<evidence type="ECO:0000313" key="10">
    <source>
        <dbReference type="Proteomes" id="UP001255246"/>
    </source>
</evidence>
<evidence type="ECO:0000256" key="6">
    <source>
        <dbReference type="ARBA" id="ARBA00049183"/>
    </source>
</evidence>
<feature type="domain" description="3-deoxy-D-manno-octulosonic-acid transferase N-terminal" evidence="8">
    <location>
        <begin position="8"/>
        <end position="167"/>
    </location>
</feature>
<keyword evidence="7" id="KW-0448">Lipopolysaccharide biosynthesis</keyword>
<keyword evidence="7" id="KW-1003">Cell membrane</keyword>
<evidence type="ECO:0000259" key="8">
    <source>
        <dbReference type="Pfam" id="PF04413"/>
    </source>
</evidence>